<keyword evidence="1" id="KW-0732">Signal</keyword>
<dbReference type="AlphaFoldDB" id="A0A6H0XVS4"/>
<sequence>MLLFKILCTIAIMAVSASAALTSGYANTCNTCKIQDDPVEGREPMLFCVCGDGHGSYPPASLNMNTCFANDGGFLVYRRDGNFAYTCRNYRFDHDSVMIITCANGKGSWDDNHVDLNDYIGNDQGTLYC</sequence>
<dbReference type="Gene3D" id="2.30.60.10">
    <property type="entry name" value="Cyanovirin-N"/>
    <property type="match status" value="1"/>
</dbReference>
<dbReference type="SMART" id="SM01111">
    <property type="entry name" value="CVNH"/>
    <property type="match status" value="1"/>
</dbReference>
<feature type="chain" id="PRO_5026015466" description="Cyanovirin-N domain-containing protein" evidence="1">
    <location>
        <begin position="20"/>
        <end position="129"/>
    </location>
</feature>
<feature type="signal peptide" evidence="1">
    <location>
        <begin position="1"/>
        <end position="19"/>
    </location>
</feature>
<dbReference type="InterPro" id="IPR036673">
    <property type="entry name" value="Cyanovirin-N_sf"/>
</dbReference>
<accession>A0A6H0XVS4</accession>
<evidence type="ECO:0000259" key="2">
    <source>
        <dbReference type="SMART" id="SM01111"/>
    </source>
</evidence>
<dbReference type="InterPro" id="IPR011058">
    <property type="entry name" value="Cyanovirin-N"/>
</dbReference>
<evidence type="ECO:0000256" key="1">
    <source>
        <dbReference type="SAM" id="SignalP"/>
    </source>
</evidence>
<evidence type="ECO:0000313" key="3">
    <source>
        <dbReference type="EMBL" id="QIW98718.1"/>
    </source>
</evidence>
<reference evidence="3 4" key="1">
    <citation type="journal article" date="2016" name="Sci. Rep.">
        <title>Peltaster fructicola genome reveals evolution from an invasive phytopathogen to an ectophytic parasite.</title>
        <authorList>
            <person name="Xu C."/>
            <person name="Chen H."/>
            <person name="Gleason M.L."/>
            <person name="Xu J.R."/>
            <person name="Liu H."/>
            <person name="Zhang R."/>
            <person name="Sun G."/>
        </authorList>
    </citation>
    <scope>NUCLEOTIDE SEQUENCE [LARGE SCALE GENOMIC DNA]</scope>
    <source>
        <strain evidence="3 4">LNHT1506</strain>
    </source>
</reference>
<dbReference type="Proteomes" id="UP000503462">
    <property type="component" value="Chromosome 3"/>
</dbReference>
<organism evidence="3 4">
    <name type="scientific">Peltaster fructicola</name>
    <dbReference type="NCBI Taxonomy" id="286661"/>
    <lineage>
        <taxon>Eukaryota</taxon>
        <taxon>Fungi</taxon>
        <taxon>Dikarya</taxon>
        <taxon>Ascomycota</taxon>
        <taxon>Pezizomycotina</taxon>
        <taxon>Dothideomycetes</taxon>
        <taxon>Dothideomycetes incertae sedis</taxon>
        <taxon>Peltaster</taxon>
    </lineage>
</organism>
<dbReference type="SUPFAM" id="SSF51322">
    <property type="entry name" value="Cyanovirin-N"/>
    <property type="match status" value="1"/>
</dbReference>
<feature type="domain" description="Cyanovirin-N" evidence="2">
    <location>
        <begin position="24"/>
        <end position="129"/>
    </location>
</feature>
<proteinExistence type="predicted"/>
<dbReference type="Pfam" id="PF08881">
    <property type="entry name" value="CVNH"/>
    <property type="match status" value="1"/>
</dbReference>
<name>A0A6H0XVS4_9PEZI</name>
<keyword evidence="4" id="KW-1185">Reference proteome</keyword>
<evidence type="ECO:0000313" key="4">
    <source>
        <dbReference type="Proteomes" id="UP000503462"/>
    </source>
</evidence>
<gene>
    <name evidence="3" type="ORF">AMS68_004236</name>
</gene>
<protein>
    <recommendedName>
        <fullName evidence="2">Cyanovirin-N domain-containing protein</fullName>
    </recommendedName>
</protein>
<dbReference type="EMBL" id="CP051141">
    <property type="protein sequence ID" value="QIW98718.1"/>
    <property type="molecule type" value="Genomic_DNA"/>
</dbReference>
<dbReference type="OrthoDB" id="2441380at2759"/>